<comment type="similarity">
    <text evidence="2">Belongs to the MoaD family.</text>
</comment>
<evidence type="ECO:0000256" key="3">
    <source>
        <dbReference type="ARBA" id="ARBA00024247"/>
    </source>
</evidence>
<name>A0ABS2QBS4_9BACI</name>
<dbReference type="RefSeq" id="WP_204537318.1">
    <property type="nucleotide sequence ID" value="NZ_JAFBFI010000001.1"/>
</dbReference>
<keyword evidence="5" id="KW-1185">Reference proteome</keyword>
<evidence type="ECO:0000313" key="4">
    <source>
        <dbReference type="EMBL" id="MBM7690618.1"/>
    </source>
</evidence>
<dbReference type="PANTHER" id="PTHR33359:SF1">
    <property type="entry name" value="MOLYBDOPTERIN SYNTHASE SULFUR CARRIER SUBUNIT"/>
    <property type="match status" value="1"/>
</dbReference>
<dbReference type="Pfam" id="PF02597">
    <property type="entry name" value="ThiS"/>
    <property type="match status" value="1"/>
</dbReference>
<protein>
    <recommendedName>
        <fullName evidence="3">Molybdopterin synthase sulfur carrier subunit</fullName>
    </recommendedName>
</protein>
<sequence length="77" mass="8152">MIKVLFFAHLKDSIGADSITLQMSGESISSLKKAISEQYKVDSLHTVMAAVNEEFADESTILADGDIVALIPPVSGG</sequence>
<evidence type="ECO:0000256" key="1">
    <source>
        <dbReference type="ARBA" id="ARBA00022741"/>
    </source>
</evidence>
<proteinExistence type="inferred from homology"/>
<dbReference type="InterPro" id="IPR044672">
    <property type="entry name" value="MOCS2A"/>
</dbReference>
<dbReference type="InterPro" id="IPR012675">
    <property type="entry name" value="Beta-grasp_dom_sf"/>
</dbReference>
<dbReference type="InterPro" id="IPR016155">
    <property type="entry name" value="Mopterin_synth/thiamin_S_b"/>
</dbReference>
<evidence type="ECO:0000256" key="2">
    <source>
        <dbReference type="ARBA" id="ARBA00024200"/>
    </source>
</evidence>
<dbReference type="SUPFAM" id="SSF54285">
    <property type="entry name" value="MoaD/ThiS"/>
    <property type="match status" value="1"/>
</dbReference>
<dbReference type="InterPro" id="IPR003749">
    <property type="entry name" value="ThiS/MoaD-like"/>
</dbReference>
<evidence type="ECO:0000313" key="5">
    <source>
        <dbReference type="Proteomes" id="UP000823486"/>
    </source>
</evidence>
<comment type="caution">
    <text evidence="4">The sequence shown here is derived from an EMBL/GenBank/DDBJ whole genome shotgun (WGS) entry which is preliminary data.</text>
</comment>
<organism evidence="4 5">
    <name type="scientific">Peribacillus deserti</name>
    <dbReference type="NCBI Taxonomy" id="673318"/>
    <lineage>
        <taxon>Bacteria</taxon>
        <taxon>Bacillati</taxon>
        <taxon>Bacillota</taxon>
        <taxon>Bacilli</taxon>
        <taxon>Bacillales</taxon>
        <taxon>Bacillaceae</taxon>
        <taxon>Peribacillus</taxon>
    </lineage>
</organism>
<accession>A0ABS2QBS4</accession>
<reference evidence="4 5" key="1">
    <citation type="submission" date="2021-01" db="EMBL/GenBank/DDBJ databases">
        <title>Genomic Encyclopedia of Type Strains, Phase IV (KMG-IV): sequencing the most valuable type-strain genomes for metagenomic binning, comparative biology and taxonomic classification.</title>
        <authorList>
            <person name="Goeker M."/>
        </authorList>
    </citation>
    <scope>NUCLEOTIDE SEQUENCE [LARGE SCALE GENOMIC DNA]</scope>
    <source>
        <strain evidence="4 5">DSM 105482</strain>
    </source>
</reference>
<gene>
    <name evidence="4" type="ORF">JOC77_000021</name>
</gene>
<dbReference type="NCBIfam" id="TIGR01682">
    <property type="entry name" value="moaD"/>
    <property type="match status" value="1"/>
</dbReference>
<dbReference type="Proteomes" id="UP000823486">
    <property type="component" value="Unassembled WGS sequence"/>
</dbReference>
<dbReference type="Gene3D" id="3.10.20.30">
    <property type="match status" value="1"/>
</dbReference>
<keyword evidence="1" id="KW-0547">Nucleotide-binding</keyword>
<dbReference type="EMBL" id="JAFBFI010000001">
    <property type="protein sequence ID" value="MBM7690618.1"/>
    <property type="molecule type" value="Genomic_DNA"/>
</dbReference>
<dbReference type="PANTHER" id="PTHR33359">
    <property type="entry name" value="MOLYBDOPTERIN SYNTHASE SULFUR CARRIER SUBUNIT"/>
    <property type="match status" value="1"/>
</dbReference>
<dbReference type="CDD" id="cd00754">
    <property type="entry name" value="Ubl_MoaD"/>
    <property type="match status" value="1"/>
</dbReference>